<proteinExistence type="inferred from homology"/>
<keyword evidence="7" id="KW-1185">Reference proteome</keyword>
<dbReference type="InterPro" id="IPR027417">
    <property type="entry name" value="P-loop_NTPase"/>
</dbReference>
<dbReference type="KEGG" id="aup:AsAng_0057490"/>
<reference evidence="6" key="1">
    <citation type="submission" date="2022-09" db="EMBL/GenBank/DDBJ databases">
        <title>Aureispira anguillicida sp. nov., isolated from Leptocephalus of Japanese eel Anguilla japonica.</title>
        <authorList>
            <person name="Yuasa K."/>
            <person name="Mekata T."/>
            <person name="Ikunari K."/>
        </authorList>
    </citation>
    <scope>NUCLEOTIDE SEQUENCE</scope>
    <source>
        <strain evidence="6">EL160426</strain>
    </source>
</reference>
<evidence type="ECO:0000259" key="5">
    <source>
        <dbReference type="PROSITE" id="PS50893"/>
    </source>
</evidence>
<dbReference type="AlphaFoldDB" id="A0A916DWM3"/>
<dbReference type="EMBL" id="AP026867">
    <property type="protein sequence ID" value="BDS14967.1"/>
    <property type="molecule type" value="Genomic_DNA"/>
</dbReference>
<dbReference type="SMART" id="SM00382">
    <property type="entry name" value="AAA"/>
    <property type="match status" value="1"/>
</dbReference>
<gene>
    <name evidence="6" type="ORF">AsAng_0057490</name>
</gene>
<evidence type="ECO:0000256" key="4">
    <source>
        <dbReference type="ARBA" id="ARBA00022840"/>
    </source>
</evidence>
<comment type="similarity">
    <text evidence="1">Belongs to the ABC transporter superfamily.</text>
</comment>
<evidence type="ECO:0000256" key="2">
    <source>
        <dbReference type="ARBA" id="ARBA00022448"/>
    </source>
</evidence>
<evidence type="ECO:0000313" key="6">
    <source>
        <dbReference type="EMBL" id="BDS14967.1"/>
    </source>
</evidence>
<dbReference type="GO" id="GO:0016887">
    <property type="term" value="F:ATP hydrolysis activity"/>
    <property type="evidence" value="ECO:0007669"/>
    <property type="project" value="InterPro"/>
</dbReference>
<evidence type="ECO:0000256" key="1">
    <source>
        <dbReference type="ARBA" id="ARBA00005417"/>
    </source>
</evidence>
<dbReference type="PANTHER" id="PTHR43335">
    <property type="entry name" value="ABC TRANSPORTER, ATP-BINDING PROTEIN"/>
    <property type="match status" value="1"/>
</dbReference>
<dbReference type="Pfam" id="PF00005">
    <property type="entry name" value="ABC_tran"/>
    <property type="match status" value="1"/>
</dbReference>
<evidence type="ECO:0000313" key="7">
    <source>
        <dbReference type="Proteomes" id="UP001060919"/>
    </source>
</evidence>
<evidence type="ECO:0000256" key="3">
    <source>
        <dbReference type="ARBA" id="ARBA00022741"/>
    </source>
</evidence>
<dbReference type="InterPro" id="IPR003593">
    <property type="entry name" value="AAA+_ATPase"/>
</dbReference>
<dbReference type="Gene3D" id="3.40.50.300">
    <property type="entry name" value="P-loop containing nucleotide triphosphate hydrolases"/>
    <property type="match status" value="1"/>
</dbReference>
<keyword evidence="2" id="KW-0813">Transport</keyword>
<dbReference type="PROSITE" id="PS00211">
    <property type="entry name" value="ABC_TRANSPORTER_1"/>
    <property type="match status" value="1"/>
</dbReference>
<sequence>MSILQTHNLTKVYNKTLKAVDNLNLTIEKGNIYGILGPNGSGKTTTLGMVLGIIHPTNGHYTWFDQAPSAKARQRIGAILETPNFYPYMNAQKNLEIVAHIKKTDAKQIPELIDLVGLTGRVDSPFRAYSLGMKQRLAIAGALIGDPEVLIFDEPTNGLDPQGIVEVRNLLIEIGARGKTILLASHIIDEVEKVCNHVAILKYGDLIAAGSVADILSNEPIIEVGAEDLETLKRALSDINFVTDLRVDGSILELKMAAENSPTDLNKILFQKGVVLNHLKVRQKSLEAEFLERTS</sequence>
<feature type="domain" description="ABC transporter" evidence="5">
    <location>
        <begin position="4"/>
        <end position="228"/>
    </location>
</feature>
<organism evidence="6 7">
    <name type="scientific">Aureispira anguillae</name>
    <dbReference type="NCBI Taxonomy" id="2864201"/>
    <lineage>
        <taxon>Bacteria</taxon>
        <taxon>Pseudomonadati</taxon>
        <taxon>Bacteroidota</taxon>
        <taxon>Saprospiria</taxon>
        <taxon>Saprospirales</taxon>
        <taxon>Saprospiraceae</taxon>
        <taxon>Aureispira</taxon>
    </lineage>
</organism>
<dbReference type="GO" id="GO:0005524">
    <property type="term" value="F:ATP binding"/>
    <property type="evidence" value="ECO:0007669"/>
    <property type="project" value="UniProtKB-KW"/>
</dbReference>
<accession>A0A916DWM3</accession>
<dbReference type="RefSeq" id="WP_264790161.1">
    <property type="nucleotide sequence ID" value="NZ_AP026867.1"/>
</dbReference>
<keyword evidence="4 6" id="KW-0067">ATP-binding</keyword>
<dbReference type="PROSITE" id="PS50893">
    <property type="entry name" value="ABC_TRANSPORTER_2"/>
    <property type="match status" value="1"/>
</dbReference>
<dbReference type="InterPro" id="IPR017871">
    <property type="entry name" value="ABC_transporter-like_CS"/>
</dbReference>
<dbReference type="SUPFAM" id="SSF52540">
    <property type="entry name" value="P-loop containing nucleoside triphosphate hydrolases"/>
    <property type="match status" value="1"/>
</dbReference>
<dbReference type="Proteomes" id="UP001060919">
    <property type="component" value="Chromosome"/>
</dbReference>
<name>A0A916DWM3_9BACT</name>
<protein>
    <submittedName>
        <fullName evidence="6">ABC transporter ATP-binding protein</fullName>
    </submittedName>
</protein>
<keyword evidence="3" id="KW-0547">Nucleotide-binding</keyword>
<dbReference type="InterPro" id="IPR003439">
    <property type="entry name" value="ABC_transporter-like_ATP-bd"/>
</dbReference>